<dbReference type="Proteomes" id="UP000466794">
    <property type="component" value="Unassembled WGS sequence"/>
</dbReference>
<dbReference type="AlphaFoldDB" id="A0A7K1URC4"/>
<protein>
    <submittedName>
        <fullName evidence="2">Uncharacterized protein</fullName>
    </submittedName>
</protein>
<evidence type="ECO:0000313" key="3">
    <source>
        <dbReference type="Proteomes" id="UP000466794"/>
    </source>
</evidence>
<dbReference type="EMBL" id="WRPP01000001">
    <property type="protein sequence ID" value="MVU76857.1"/>
    <property type="molecule type" value="Genomic_DNA"/>
</dbReference>
<dbReference type="RefSeq" id="WP_157355629.1">
    <property type="nucleotide sequence ID" value="NZ_WRPP01000001.1"/>
</dbReference>
<feature type="region of interest" description="Disordered" evidence="1">
    <location>
        <begin position="38"/>
        <end position="70"/>
    </location>
</feature>
<organism evidence="2 3">
    <name type="scientific">Nocardia terrae</name>
    <dbReference type="NCBI Taxonomy" id="2675851"/>
    <lineage>
        <taxon>Bacteria</taxon>
        <taxon>Bacillati</taxon>
        <taxon>Actinomycetota</taxon>
        <taxon>Actinomycetes</taxon>
        <taxon>Mycobacteriales</taxon>
        <taxon>Nocardiaceae</taxon>
        <taxon>Nocardia</taxon>
    </lineage>
</organism>
<keyword evidence="3" id="KW-1185">Reference proteome</keyword>
<evidence type="ECO:0000256" key="1">
    <source>
        <dbReference type="SAM" id="MobiDB-lite"/>
    </source>
</evidence>
<feature type="compositionally biased region" description="Low complexity" evidence="1">
    <location>
        <begin position="45"/>
        <end position="59"/>
    </location>
</feature>
<accession>A0A7K1URC4</accession>
<gene>
    <name evidence="2" type="ORF">GPX89_06300</name>
</gene>
<sequence length="218" mass="21920">MALFGGDIINTSTRLVAIAGCAAATALLAGCNPDTATAKPSAAQSVTTVPPGSTTPAAGRQSTGSGGGANVTLVVPGSTSIKLGGDPIPFDLTLTNPSSTDATQPLGVVVSMEHCGCDTGPTKMSPQGVMQLLDASTGTWKQVTFVREGTGMDYLSVPVIPSITLKPGHSVTYHMKVQLQADPKIDYTAGDTGIDVQLEVPGTLKGLGGTNVAVTVQP</sequence>
<evidence type="ECO:0000313" key="2">
    <source>
        <dbReference type="EMBL" id="MVU76857.1"/>
    </source>
</evidence>
<proteinExistence type="predicted"/>
<comment type="caution">
    <text evidence="2">The sequence shown here is derived from an EMBL/GenBank/DDBJ whole genome shotgun (WGS) entry which is preliminary data.</text>
</comment>
<name>A0A7K1URC4_9NOCA</name>
<reference evidence="2 3" key="1">
    <citation type="submission" date="2019-12" db="EMBL/GenBank/DDBJ databases">
        <title>Nocardia sp. nov. ET3-3 isolated from soil.</title>
        <authorList>
            <person name="Kanchanasin P."/>
            <person name="Tanasupawat S."/>
            <person name="Yuki M."/>
            <person name="Kudo T."/>
        </authorList>
    </citation>
    <scope>NUCLEOTIDE SEQUENCE [LARGE SCALE GENOMIC DNA]</scope>
    <source>
        <strain evidence="2 3">ET3-3</strain>
    </source>
</reference>